<dbReference type="GO" id="GO:0043748">
    <property type="term" value="F:O-succinylbenzoate synthase activity"/>
    <property type="evidence" value="ECO:0007669"/>
    <property type="project" value="UniProtKB-EC"/>
</dbReference>
<dbReference type="SFLD" id="SFLDG00180">
    <property type="entry name" value="muconate_cycloisomerase"/>
    <property type="match status" value="1"/>
</dbReference>
<feature type="domain" description="Mandelate racemase/muconate lactonizing enzyme C-terminal" evidence="5">
    <location>
        <begin position="142"/>
        <end position="234"/>
    </location>
</feature>
<evidence type="ECO:0000313" key="6">
    <source>
        <dbReference type="EMBL" id="MBN9672155.1"/>
    </source>
</evidence>
<dbReference type="SUPFAM" id="SSF51604">
    <property type="entry name" value="Enolase C-terminal domain-like"/>
    <property type="match status" value="1"/>
</dbReference>
<evidence type="ECO:0000256" key="3">
    <source>
        <dbReference type="ARBA" id="ARBA00029491"/>
    </source>
</evidence>
<dbReference type="Gene3D" id="3.20.20.120">
    <property type="entry name" value="Enolase-like C-terminal domain"/>
    <property type="match status" value="1"/>
</dbReference>
<dbReference type="InterPro" id="IPR013341">
    <property type="entry name" value="Mandelate_racemase_N_dom"/>
</dbReference>
<dbReference type="NCBIfam" id="TIGR01928">
    <property type="entry name" value="menC_lowGC_arch"/>
    <property type="match status" value="1"/>
</dbReference>
<evidence type="ECO:0000259" key="5">
    <source>
        <dbReference type="SMART" id="SM00922"/>
    </source>
</evidence>
<evidence type="ECO:0000256" key="4">
    <source>
        <dbReference type="NCBIfam" id="TIGR01928"/>
    </source>
</evidence>
<evidence type="ECO:0000256" key="1">
    <source>
        <dbReference type="ARBA" id="ARBA00001968"/>
    </source>
</evidence>
<organism evidence="6 7">
    <name type="scientific">Roseibium aggregatum</name>
    <dbReference type="NCBI Taxonomy" id="187304"/>
    <lineage>
        <taxon>Bacteria</taxon>
        <taxon>Pseudomonadati</taxon>
        <taxon>Pseudomonadota</taxon>
        <taxon>Alphaproteobacteria</taxon>
        <taxon>Hyphomicrobiales</taxon>
        <taxon>Stappiaceae</taxon>
        <taxon>Roseibium</taxon>
    </lineage>
</organism>
<dbReference type="Pfam" id="PF13378">
    <property type="entry name" value="MR_MLE_C"/>
    <property type="match status" value="1"/>
</dbReference>
<sequence length="368" mass="40369">MLIDRIDLFHVAMPLREPWRTAASDETAIESVLVRMTSGGLAGWGETAPHSGPNYCEEWAGGAFLVLQKKLAPAIAGQTLTSGEDLQALLKSVKGNTFAKAGLDLAFHDLLARSQDRPLWRLLGGARPDVLVGEDISVEPTLDQLVAKIGKAVEKGLARVKLKFRPGWGVDMVAAVRSAYPDLLMHIDCNSAFTLDDLEMFRALDRYDLAMIEQPLRHDDILDHAVLRRKIATPICLDETITSVERARQAIEQEACDIINLKLGRLGGITPTLRVREMCKAAGVGNWMGSMLESAVAQNATIAFATLPNMTYPADVFPTEKFYEEDLANRDVTYSAPSYVTATERPGIGVEPDPAKLKRFTVNEAVIR</sequence>
<dbReference type="SMART" id="SM00922">
    <property type="entry name" value="MR_MLE"/>
    <property type="match status" value="1"/>
</dbReference>
<dbReference type="GO" id="GO:0016854">
    <property type="term" value="F:racemase and epimerase activity"/>
    <property type="evidence" value="ECO:0007669"/>
    <property type="project" value="UniProtKB-ARBA"/>
</dbReference>
<dbReference type="PANTHER" id="PTHR48073">
    <property type="entry name" value="O-SUCCINYLBENZOATE SYNTHASE-RELATED"/>
    <property type="match status" value="1"/>
</dbReference>
<comment type="cofactor">
    <cofactor evidence="1">
        <name>a divalent metal cation</name>
        <dbReference type="ChEBI" id="CHEBI:60240"/>
    </cofactor>
</comment>
<accession>A0A939EFE0</accession>
<dbReference type="SFLD" id="SFLDF00009">
    <property type="entry name" value="o-succinylbenzoate_synthase"/>
    <property type="match status" value="1"/>
</dbReference>
<dbReference type="InterPro" id="IPR036849">
    <property type="entry name" value="Enolase-like_C_sf"/>
</dbReference>
<dbReference type="GO" id="GO:0046872">
    <property type="term" value="F:metal ion binding"/>
    <property type="evidence" value="ECO:0007669"/>
    <property type="project" value="UniProtKB-KW"/>
</dbReference>
<proteinExistence type="predicted"/>
<dbReference type="Pfam" id="PF02746">
    <property type="entry name" value="MR_MLE_N"/>
    <property type="match status" value="1"/>
</dbReference>
<dbReference type="SUPFAM" id="SSF54826">
    <property type="entry name" value="Enolase N-terminal domain-like"/>
    <property type="match status" value="1"/>
</dbReference>
<keyword evidence="2" id="KW-0479">Metal-binding</keyword>
<dbReference type="Proteomes" id="UP000664096">
    <property type="component" value="Unassembled WGS sequence"/>
</dbReference>
<evidence type="ECO:0000313" key="7">
    <source>
        <dbReference type="Proteomes" id="UP000664096"/>
    </source>
</evidence>
<dbReference type="Gene3D" id="3.30.390.10">
    <property type="entry name" value="Enolase-like, N-terminal domain"/>
    <property type="match status" value="1"/>
</dbReference>
<gene>
    <name evidence="6" type="primary">menC</name>
    <name evidence="6" type="ORF">JF539_17515</name>
</gene>
<protein>
    <recommendedName>
        <fullName evidence="3 4">o-succinylbenzoate synthase</fullName>
        <ecNumber evidence="3 4">4.2.1.113</ecNumber>
    </recommendedName>
</protein>
<comment type="caution">
    <text evidence="6">The sequence shown here is derived from an EMBL/GenBank/DDBJ whole genome shotgun (WGS) entry which is preliminary data.</text>
</comment>
<dbReference type="GO" id="GO:0009234">
    <property type="term" value="P:menaquinone biosynthetic process"/>
    <property type="evidence" value="ECO:0007669"/>
    <property type="project" value="UniProtKB-UniRule"/>
</dbReference>
<dbReference type="AlphaFoldDB" id="A0A939EFE0"/>
<dbReference type="InterPro" id="IPR010197">
    <property type="entry name" value="OSBS/NAAAR"/>
</dbReference>
<dbReference type="InterPro" id="IPR013342">
    <property type="entry name" value="Mandelate_racemase_C"/>
</dbReference>
<evidence type="ECO:0000256" key="2">
    <source>
        <dbReference type="ARBA" id="ARBA00022723"/>
    </source>
</evidence>
<dbReference type="EMBL" id="JAEKJZ010000003">
    <property type="protein sequence ID" value="MBN9672155.1"/>
    <property type="molecule type" value="Genomic_DNA"/>
</dbReference>
<dbReference type="InterPro" id="IPR029017">
    <property type="entry name" value="Enolase-like_N"/>
</dbReference>
<dbReference type="InterPro" id="IPR029065">
    <property type="entry name" value="Enolase_C-like"/>
</dbReference>
<dbReference type="SFLD" id="SFLDS00001">
    <property type="entry name" value="Enolase"/>
    <property type="match status" value="1"/>
</dbReference>
<keyword evidence="6" id="KW-0456">Lyase</keyword>
<dbReference type="EC" id="4.2.1.113" evidence="3 4"/>
<name>A0A939EFE0_9HYPH</name>
<reference evidence="6" key="1">
    <citation type="submission" date="2020-12" db="EMBL/GenBank/DDBJ databases">
        <title>Oil enriched cultivation method for isolating marine PHA-producing bacteria.</title>
        <authorList>
            <person name="Zheng W."/>
            <person name="Yu S."/>
            <person name="Huang Y."/>
        </authorList>
    </citation>
    <scope>NUCLEOTIDE SEQUENCE</scope>
    <source>
        <strain evidence="6">SY-2-12</strain>
    </source>
</reference>
<dbReference type="RefSeq" id="WP_207141982.1">
    <property type="nucleotide sequence ID" value="NZ_JAEKJZ010000003.1"/>
</dbReference>